<evidence type="ECO:0000313" key="2">
    <source>
        <dbReference type="EMBL" id="QDT62307.1"/>
    </source>
</evidence>
<keyword evidence="2" id="KW-0560">Oxidoreductase</keyword>
<name>A0A517T1P7_9BACT</name>
<dbReference type="Proteomes" id="UP000315003">
    <property type="component" value="Chromosome"/>
</dbReference>
<dbReference type="RefSeq" id="WP_419187794.1">
    <property type="nucleotide sequence ID" value="NZ_CP036272.1"/>
</dbReference>
<sequence>MTNPVIVIGAGMAGLSCARTLQNAGLETLVLEASDEVGGRIRTDQLDGFLLDRGFQVLLTSYPELNSIDAEALDLQPFQPGALIRTERGMQRLVDPWRKPSALFATARAAVGSLADKLRIGKLRLDVSRGPSEEILSWPEQSTLRDLRQRGFSEIMIERFMKPFLGGIFLESELETSNRMFLYVFRMFSQGDATLPSGGMQSLPEQLKSQLQSQSIQLNAPVAAIENDRIVTQQGESLRYSRVVIATDQSAAAKLVPELATDRTPRSVNCCYFSAPQSPLKHPMLALNGTGSGLINNLCVPSDIAPQYAPPGKSLVSVTALSQINSNEDRQQLMGELKEWFGDQVDDWQHLRTYYIPEALPNQASPYFNPPQQPAHVRDNLFVCGDYRENASINGAMSSGRRTAEAIIKQLQFH</sequence>
<accession>A0A517T1P7</accession>
<evidence type="ECO:0000313" key="3">
    <source>
        <dbReference type="Proteomes" id="UP000315003"/>
    </source>
</evidence>
<organism evidence="2 3">
    <name type="scientific">Stieleria bergensis</name>
    <dbReference type="NCBI Taxonomy" id="2528025"/>
    <lineage>
        <taxon>Bacteria</taxon>
        <taxon>Pseudomonadati</taxon>
        <taxon>Planctomycetota</taxon>
        <taxon>Planctomycetia</taxon>
        <taxon>Pirellulales</taxon>
        <taxon>Pirellulaceae</taxon>
        <taxon>Stieleria</taxon>
    </lineage>
</organism>
<protein>
    <submittedName>
        <fullName evidence="2">Putrescine oxidase</fullName>
        <ecNumber evidence="2">1.4.3.10</ecNumber>
    </submittedName>
</protein>
<keyword evidence="3" id="KW-1185">Reference proteome</keyword>
<dbReference type="InterPro" id="IPR002937">
    <property type="entry name" value="Amino_oxidase"/>
</dbReference>
<dbReference type="GO" id="GO:0050232">
    <property type="term" value="F:putrescine oxidase activity"/>
    <property type="evidence" value="ECO:0007669"/>
    <property type="project" value="UniProtKB-EC"/>
</dbReference>
<dbReference type="EMBL" id="CP036272">
    <property type="protein sequence ID" value="QDT62307.1"/>
    <property type="molecule type" value="Genomic_DNA"/>
</dbReference>
<dbReference type="EC" id="1.4.3.10" evidence="2"/>
<reference evidence="2 3" key="1">
    <citation type="submission" date="2019-02" db="EMBL/GenBank/DDBJ databases">
        <title>Deep-cultivation of Planctomycetes and their phenomic and genomic characterization uncovers novel biology.</title>
        <authorList>
            <person name="Wiegand S."/>
            <person name="Jogler M."/>
            <person name="Boedeker C."/>
            <person name="Pinto D."/>
            <person name="Vollmers J."/>
            <person name="Rivas-Marin E."/>
            <person name="Kohn T."/>
            <person name="Peeters S.H."/>
            <person name="Heuer A."/>
            <person name="Rast P."/>
            <person name="Oberbeckmann S."/>
            <person name="Bunk B."/>
            <person name="Jeske O."/>
            <person name="Meyerdierks A."/>
            <person name="Storesund J.E."/>
            <person name="Kallscheuer N."/>
            <person name="Luecker S."/>
            <person name="Lage O.M."/>
            <person name="Pohl T."/>
            <person name="Merkel B.J."/>
            <person name="Hornburger P."/>
            <person name="Mueller R.-W."/>
            <person name="Bruemmer F."/>
            <person name="Labrenz M."/>
            <person name="Spormann A.M."/>
            <person name="Op den Camp H."/>
            <person name="Overmann J."/>
            <person name="Amann R."/>
            <person name="Jetten M.S.M."/>
            <person name="Mascher T."/>
            <person name="Medema M.H."/>
            <person name="Devos D.P."/>
            <person name="Kaster A.-K."/>
            <person name="Ovreas L."/>
            <person name="Rohde M."/>
            <person name="Galperin M.Y."/>
            <person name="Jogler C."/>
        </authorList>
    </citation>
    <scope>NUCLEOTIDE SEQUENCE [LARGE SCALE GENOMIC DNA]</scope>
    <source>
        <strain evidence="2 3">SV_7m_r</strain>
    </source>
</reference>
<feature type="domain" description="Amine oxidase" evidence="1">
    <location>
        <begin position="12"/>
        <end position="408"/>
    </location>
</feature>
<dbReference type="Gene3D" id="3.50.50.60">
    <property type="entry name" value="FAD/NAD(P)-binding domain"/>
    <property type="match status" value="1"/>
</dbReference>
<dbReference type="PANTHER" id="PTHR42841">
    <property type="entry name" value="AMINE OXIDASE"/>
    <property type="match status" value="1"/>
</dbReference>
<gene>
    <name evidence="2" type="primary">puo</name>
    <name evidence="2" type="ORF">SV7mr_48540</name>
</gene>
<proteinExistence type="predicted"/>
<dbReference type="InterPro" id="IPR036188">
    <property type="entry name" value="FAD/NAD-bd_sf"/>
</dbReference>
<dbReference type="AlphaFoldDB" id="A0A517T1P7"/>
<dbReference type="Pfam" id="PF01593">
    <property type="entry name" value="Amino_oxidase"/>
    <property type="match status" value="1"/>
</dbReference>
<evidence type="ECO:0000259" key="1">
    <source>
        <dbReference type="Pfam" id="PF01593"/>
    </source>
</evidence>
<dbReference type="SUPFAM" id="SSF51905">
    <property type="entry name" value="FAD/NAD(P)-binding domain"/>
    <property type="match status" value="1"/>
</dbReference>